<reference evidence="2" key="1">
    <citation type="journal article" date="2023" name="Access Microbiol">
        <title>De-novo genome assembly for Akanthomyces muscarius, a biocontrol agent of insect agricultural pests.</title>
        <authorList>
            <person name="Erdos Z."/>
            <person name="Studholme D.J."/>
            <person name="Raymond B."/>
            <person name="Sharma M."/>
        </authorList>
    </citation>
    <scope>NUCLEOTIDE SEQUENCE</scope>
    <source>
        <strain evidence="2">Ve6</strain>
    </source>
</reference>
<dbReference type="AlphaFoldDB" id="A0A9W8UPF3"/>
<dbReference type="InterPro" id="IPR021346">
    <property type="entry name" value="Tma16"/>
</dbReference>
<dbReference type="KEGG" id="amus:LMH87_005586"/>
<dbReference type="InterPro" id="IPR038356">
    <property type="entry name" value="Tma16_sf"/>
</dbReference>
<evidence type="ECO:0000313" key="3">
    <source>
        <dbReference type="Proteomes" id="UP001144673"/>
    </source>
</evidence>
<keyword evidence="3" id="KW-1185">Reference proteome</keyword>
<dbReference type="EMBL" id="JAJHUN010000001">
    <property type="protein sequence ID" value="KAJ4163882.1"/>
    <property type="molecule type" value="Genomic_DNA"/>
</dbReference>
<dbReference type="RefSeq" id="XP_056058797.1">
    <property type="nucleotide sequence ID" value="XM_056203327.1"/>
</dbReference>
<protein>
    <recommendedName>
        <fullName evidence="4">Translation machinery-associated protein 16</fullName>
    </recommendedName>
</protein>
<evidence type="ECO:0008006" key="4">
    <source>
        <dbReference type="Google" id="ProtNLM"/>
    </source>
</evidence>
<dbReference type="PANTHER" id="PTHR13349">
    <property type="entry name" value="TRANSLATION MACHINERY-ASSOCIATED PROTEIN 16"/>
    <property type="match status" value="1"/>
</dbReference>
<comment type="similarity">
    <text evidence="1">Belongs to the TMA16 family.</text>
</comment>
<dbReference type="PANTHER" id="PTHR13349:SF2">
    <property type="entry name" value="TRANSLATION MACHINERY-ASSOCIATED PROTEIN 16"/>
    <property type="match status" value="1"/>
</dbReference>
<evidence type="ECO:0000313" key="2">
    <source>
        <dbReference type="EMBL" id="KAJ4163882.1"/>
    </source>
</evidence>
<accession>A0A9W8UPF3</accession>
<dbReference type="Gene3D" id="1.20.1440.170">
    <property type="entry name" value="Translation machinery-associated protein 16-like"/>
    <property type="match status" value="1"/>
</dbReference>
<organism evidence="2 3">
    <name type="scientific">Akanthomyces muscarius</name>
    <name type="common">Entomopathogenic fungus</name>
    <name type="synonym">Lecanicillium muscarium</name>
    <dbReference type="NCBI Taxonomy" id="2231603"/>
    <lineage>
        <taxon>Eukaryota</taxon>
        <taxon>Fungi</taxon>
        <taxon>Dikarya</taxon>
        <taxon>Ascomycota</taxon>
        <taxon>Pezizomycotina</taxon>
        <taxon>Sordariomycetes</taxon>
        <taxon>Hypocreomycetidae</taxon>
        <taxon>Hypocreales</taxon>
        <taxon>Cordycipitaceae</taxon>
        <taxon>Akanthomyces</taxon>
    </lineage>
</organism>
<dbReference type="Pfam" id="PF11176">
    <property type="entry name" value="Tma16"/>
    <property type="match status" value="1"/>
</dbReference>
<dbReference type="Proteomes" id="UP001144673">
    <property type="component" value="Chromosome 1"/>
</dbReference>
<dbReference type="GO" id="GO:0005634">
    <property type="term" value="C:nucleus"/>
    <property type="evidence" value="ECO:0007669"/>
    <property type="project" value="TreeGrafter"/>
</dbReference>
<name>A0A9W8UPF3_AKAMU</name>
<proteinExistence type="inferred from homology"/>
<comment type="caution">
    <text evidence="2">The sequence shown here is derived from an EMBL/GenBank/DDBJ whole genome shotgun (WGS) entry which is preliminary data.</text>
</comment>
<dbReference type="GeneID" id="80892745"/>
<gene>
    <name evidence="2" type="ORF">LMH87_005586</name>
</gene>
<sequence>MPTSLHKTRKIIAKKRGGVVNSLHAKSRDSMRLRLAHARDIRLEKQANARVRKEEPIVDRIEYFHNYLKEKDVTRLELPEVQTLIHNYVHQHDEEFNEVKKARRPGRPASTREDQLKRKIDTLEEEYEKGFLIPDVFDEDNGKKLMGYEGSWAYIATIAWSKVSKAGKISNGDFPSKGIIIFCLVTDIGVLEISYGLSFALLQVQIEGAVAQGGKPAASVHLIKVPRCHVLHSGVHSVPFNNSFLNSHKPFRRLAISFSRCSSINAAAAVSQQFLE</sequence>
<evidence type="ECO:0000256" key="1">
    <source>
        <dbReference type="ARBA" id="ARBA00034127"/>
    </source>
</evidence>